<name>A0AAJ1MKE7_9SPIO</name>
<dbReference type="SMART" id="SM00062">
    <property type="entry name" value="PBPb"/>
    <property type="match status" value="1"/>
</dbReference>
<dbReference type="PANTHER" id="PTHR35936">
    <property type="entry name" value="MEMBRANE-BOUND LYTIC MUREIN TRANSGLYCOSYLASE F"/>
    <property type="match status" value="1"/>
</dbReference>
<feature type="domain" description="Solute-binding protein family 3/N-terminal" evidence="6">
    <location>
        <begin position="39"/>
        <end position="262"/>
    </location>
</feature>
<gene>
    <name evidence="7" type="ORF">PQJ61_17180</name>
</gene>
<evidence type="ECO:0000313" key="7">
    <source>
        <dbReference type="EMBL" id="MDC7228498.1"/>
    </source>
</evidence>
<comment type="caution">
    <text evidence="7">The sequence shown here is derived from an EMBL/GenBank/DDBJ whole genome shotgun (WGS) entry which is preliminary data.</text>
</comment>
<comment type="subcellular location">
    <subcellularLocation>
        <location evidence="1">Cell envelope</location>
    </subcellularLocation>
</comment>
<dbReference type="AlphaFoldDB" id="A0AAJ1MKE7"/>
<organism evidence="7 8">
    <name type="scientific">Candidatus Thalassospirochaeta sargassi</name>
    <dbReference type="NCBI Taxonomy" id="3119039"/>
    <lineage>
        <taxon>Bacteria</taxon>
        <taxon>Pseudomonadati</taxon>
        <taxon>Spirochaetota</taxon>
        <taxon>Spirochaetia</taxon>
        <taxon>Spirochaetales</taxon>
        <taxon>Spirochaetaceae</taxon>
        <taxon>Candidatus Thalassospirochaeta</taxon>
    </lineage>
</organism>
<feature type="signal peptide" evidence="5">
    <location>
        <begin position="1"/>
        <end position="20"/>
    </location>
</feature>
<evidence type="ECO:0000256" key="5">
    <source>
        <dbReference type="SAM" id="SignalP"/>
    </source>
</evidence>
<dbReference type="InterPro" id="IPR001638">
    <property type="entry name" value="Solute-binding_3/MltF_N"/>
</dbReference>
<feature type="chain" id="PRO_5042489967" evidence="5">
    <location>
        <begin position="21"/>
        <end position="268"/>
    </location>
</feature>
<evidence type="ECO:0000259" key="6">
    <source>
        <dbReference type="SMART" id="SM00062"/>
    </source>
</evidence>
<evidence type="ECO:0000256" key="1">
    <source>
        <dbReference type="ARBA" id="ARBA00004196"/>
    </source>
</evidence>
<proteinExistence type="inferred from homology"/>
<sequence length="268" mass="29191">MKRTVLLISILVLIASFAIAGGQQESITDDWAYIQDKGELIVGITIFSPMNYYDDNGELIGFETEFTEAVCEKLGITPEFVEINWDTKEIELASKKIDAIWNGMTVTPERAEKVLFSTSYIRNMQVAVVKKANLKDYTSKDDLMGKVIAAEVGSAGEDAARTQVSDASVISVSKQTDALLEVKAGTVDAAILDYTLAVSMTGSKGDYADLAIAGEDLYFAIEEYAVAFRLGSSIVPLVNEAIEELAQDGTLQAIAEKYELESQLLINQ</sequence>
<evidence type="ECO:0000256" key="3">
    <source>
        <dbReference type="ARBA" id="ARBA00022729"/>
    </source>
</evidence>
<evidence type="ECO:0000256" key="4">
    <source>
        <dbReference type="RuleBase" id="RU003744"/>
    </source>
</evidence>
<accession>A0AAJ1MKE7</accession>
<dbReference type="GO" id="GO:0030313">
    <property type="term" value="C:cell envelope"/>
    <property type="evidence" value="ECO:0007669"/>
    <property type="project" value="UniProtKB-SubCell"/>
</dbReference>
<dbReference type="PROSITE" id="PS01039">
    <property type="entry name" value="SBP_BACTERIAL_3"/>
    <property type="match status" value="1"/>
</dbReference>
<dbReference type="Gene3D" id="3.40.190.10">
    <property type="entry name" value="Periplasmic binding protein-like II"/>
    <property type="match status" value="2"/>
</dbReference>
<dbReference type="SUPFAM" id="SSF53850">
    <property type="entry name" value="Periplasmic binding protein-like II"/>
    <property type="match status" value="1"/>
</dbReference>
<keyword evidence="3 5" id="KW-0732">Signal</keyword>
<dbReference type="Proteomes" id="UP001221217">
    <property type="component" value="Unassembled WGS sequence"/>
</dbReference>
<dbReference type="InterPro" id="IPR018313">
    <property type="entry name" value="SBP_3_CS"/>
</dbReference>
<dbReference type="Pfam" id="PF00497">
    <property type="entry name" value="SBP_bac_3"/>
    <property type="match status" value="1"/>
</dbReference>
<evidence type="ECO:0000313" key="8">
    <source>
        <dbReference type="Proteomes" id="UP001221217"/>
    </source>
</evidence>
<reference evidence="7 8" key="1">
    <citation type="submission" date="2022-12" db="EMBL/GenBank/DDBJ databases">
        <title>Metagenome assembled genome from gulf of manar.</title>
        <authorList>
            <person name="Kohli P."/>
            <person name="Pk S."/>
            <person name="Venkata Ramana C."/>
            <person name="Sasikala C."/>
        </authorList>
    </citation>
    <scope>NUCLEOTIDE SEQUENCE [LARGE SCALE GENOMIC DNA]</scope>
    <source>
        <strain evidence="7">JB008</strain>
    </source>
</reference>
<comment type="similarity">
    <text evidence="2 4">Belongs to the bacterial solute-binding protein 3 family.</text>
</comment>
<dbReference type="EMBL" id="JAQQAL010000049">
    <property type="protein sequence ID" value="MDC7228498.1"/>
    <property type="molecule type" value="Genomic_DNA"/>
</dbReference>
<protein>
    <submittedName>
        <fullName evidence="7">Transporter substrate-binding domain-containing protein</fullName>
    </submittedName>
</protein>
<evidence type="ECO:0000256" key="2">
    <source>
        <dbReference type="ARBA" id="ARBA00010333"/>
    </source>
</evidence>